<gene>
    <name evidence="2" type="ORF">RAE03_10410</name>
</gene>
<name>A0AAE4NLT8_9CORY</name>
<dbReference type="EMBL" id="JAVBIB010000019">
    <property type="protein sequence ID" value="MDV2420174.1"/>
    <property type="molecule type" value="Genomic_DNA"/>
</dbReference>
<proteinExistence type="predicted"/>
<dbReference type="AlphaFoldDB" id="A0AAE4NLT8"/>
<evidence type="ECO:0000256" key="1">
    <source>
        <dbReference type="SAM" id="MobiDB-lite"/>
    </source>
</evidence>
<evidence type="ECO:0000313" key="2">
    <source>
        <dbReference type="EMBL" id="MDV2420174.1"/>
    </source>
</evidence>
<organism evidence="2 3">
    <name type="scientific">Corynebacterium tuberculostearicum</name>
    <dbReference type="NCBI Taxonomy" id="38304"/>
    <lineage>
        <taxon>Bacteria</taxon>
        <taxon>Bacillati</taxon>
        <taxon>Actinomycetota</taxon>
        <taxon>Actinomycetes</taxon>
        <taxon>Mycobacteriales</taxon>
        <taxon>Corynebacteriaceae</taxon>
        <taxon>Corynebacterium</taxon>
    </lineage>
</organism>
<dbReference type="Proteomes" id="UP001185706">
    <property type="component" value="Unassembled WGS sequence"/>
</dbReference>
<sequence length="164" mass="18100">MEIKQWLSETSHRRITDQEIADILKVTRKTANKRLNEGLPTDDLLALCQEFGINRTLALVELGHVPYQDVLDFLDSDGALVSTAEDGELAIELARRLNPATRANELDELAARRAGAPVSGSSASLSDDDDGVVREFDYSPGEYAADSSPNEQEEREKRGEDLID</sequence>
<feature type="compositionally biased region" description="Basic and acidic residues" evidence="1">
    <location>
        <begin position="152"/>
        <end position="164"/>
    </location>
</feature>
<feature type="region of interest" description="Disordered" evidence="1">
    <location>
        <begin position="112"/>
        <end position="164"/>
    </location>
</feature>
<feature type="compositionally biased region" description="Low complexity" evidence="1">
    <location>
        <begin position="112"/>
        <end position="125"/>
    </location>
</feature>
<protein>
    <recommendedName>
        <fullName evidence="4">DNA-binding protein</fullName>
    </recommendedName>
</protein>
<evidence type="ECO:0000313" key="3">
    <source>
        <dbReference type="Proteomes" id="UP001185706"/>
    </source>
</evidence>
<accession>A0AAE4NLT8</accession>
<evidence type="ECO:0008006" key="4">
    <source>
        <dbReference type="Google" id="ProtNLM"/>
    </source>
</evidence>
<reference evidence="2" key="1">
    <citation type="submission" date="2023-08" db="EMBL/GenBank/DDBJ databases">
        <title>Genomic characterization of the C. tuberculostearicum species complex, a ubiquitous member of the human skin microbiome.</title>
        <authorList>
            <person name="Ahmed N."/>
            <person name="Deming C."/>
            <person name="Conlan S."/>
            <person name="Segre J."/>
        </authorList>
    </citation>
    <scope>NUCLEOTIDE SEQUENCE</scope>
    <source>
        <strain evidence="2">CTNIH22</strain>
    </source>
</reference>
<comment type="caution">
    <text evidence="2">The sequence shown here is derived from an EMBL/GenBank/DDBJ whole genome shotgun (WGS) entry which is preliminary data.</text>
</comment>
<dbReference type="RefSeq" id="WP_316993767.1">
    <property type="nucleotide sequence ID" value="NZ_JAVBIB010000019.1"/>
</dbReference>